<sequence length="189" mass="21167">MAEKAVSKKEARELARSYRQGLRSGPKNKMDTAIARGFFEGAGGDERGAALYYSLPQEVDTRRIMRRLLAEGKRVYLPQTSPAGKMRMARFEGSRQLAKGPYGILEPTGSSVLDKRMALPILVPGLAFDRRGHRVGYGGGYYDRYLKNYPGLKVGLCYEACLLDEIEVDPWDQPVDILLTERGEYAAER</sequence>
<dbReference type="Proteomes" id="UP000184089">
    <property type="component" value="Unassembled WGS sequence"/>
</dbReference>
<keyword evidence="3 4" id="KW-0067">ATP-binding</keyword>
<dbReference type="InterPro" id="IPR024185">
    <property type="entry name" value="FTHF_cligase-like_sf"/>
</dbReference>
<dbReference type="EMBL" id="FQVY01000005">
    <property type="protein sequence ID" value="SHG55267.1"/>
    <property type="molecule type" value="Genomic_DNA"/>
</dbReference>
<dbReference type="InterPro" id="IPR037171">
    <property type="entry name" value="NagB/RpiA_transferase-like"/>
</dbReference>
<dbReference type="AlphaFoldDB" id="A0AAQ1RX09"/>
<gene>
    <name evidence="6" type="ORF">GT747_05850</name>
    <name evidence="7" type="ORF">SAMN05444424_2667</name>
</gene>
<comment type="catalytic activity">
    <reaction evidence="5">
        <text>(6S)-5-formyl-5,6,7,8-tetrahydrofolate + ATP = (6R)-5,10-methenyltetrahydrofolate + ADP + phosphate</text>
        <dbReference type="Rhea" id="RHEA:10488"/>
        <dbReference type="ChEBI" id="CHEBI:30616"/>
        <dbReference type="ChEBI" id="CHEBI:43474"/>
        <dbReference type="ChEBI" id="CHEBI:57455"/>
        <dbReference type="ChEBI" id="CHEBI:57457"/>
        <dbReference type="ChEBI" id="CHEBI:456216"/>
        <dbReference type="EC" id="6.3.3.2"/>
    </reaction>
</comment>
<feature type="binding site" evidence="4">
    <location>
        <begin position="8"/>
        <end position="12"/>
    </location>
    <ligand>
        <name>ATP</name>
        <dbReference type="ChEBI" id="CHEBI:30616"/>
    </ligand>
</feature>
<dbReference type="GO" id="GO:0009396">
    <property type="term" value="P:folic acid-containing compound biosynthetic process"/>
    <property type="evidence" value="ECO:0007669"/>
    <property type="project" value="TreeGrafter"/>
</dbReference>
<comment type="cofactor">
    <cofactor evidence="5">
        <name>Mg(2+)</name>
        <dbReference type="ChEBI" id="CHEBI:18420"/>
    </cofactor>
</comment>
<dbReference type="GO" id="GO:0035999">
    <property type="term" value="P:tetrahydrofolate interconversion"/>
    <property type="evidence" value="ECO:0007669"/>
    <property type="project" value="TreeGrafter"/>
</dbReference>
<organism evidence="7 8">
    <name type="scientific">Bittarella massiliensis</name>
    <name type="common">ex Durand et al. 2017</name>
    <dbReference type="NCBI Taxonomy" id="1720313"/>
    <lineage>
        <taxon>Bacteria</taxon>
        <taxon>Bacillati</taxon>
        <taxon>Bacillota</taxon>
        <taxon>Clostridia</taxon>
        <taxon>Eubacteriales</taxon>
        <taxon>Oscillospiraceae</taxon>
        <taxon>Bittarella (ex Durand et al. 2017)</taxon>
    </lineage>
</organism>
<feature type="binding site" evidence="4">
    <location>
        <begin position="134"/>
        <end position="142"/>
    </location>
    <ligand>
        <name>ATP</name>
        <dbReference type="ChEBI" id="CHEBI:30616"/>
    </ligand>
</feature>
<keyword evidence="2 4" id="KW-0547">Nucleotide-binding</keyword>
<dbReference type="GO" id="GO:0046872">
    <property type="term" value="F:metal ion binding"/>
    <property type="evidence" value="ECO:0007669"/>
    <property type="project" value="UniProtKB-KW"/>
</dbReference>
<dbReference type="GO" id="GO:0030272">
    <property type="term" value="F:5-formyltetrahydrofolate cyclo-ligase activity"/>
    <property type="evidence" value="ECO:0007669"/>
    <property type="project" value="UniProtKB-EC"/>
</dbReference>
<keyword evidence="5" id="KW-0479">Metal-binding</keyword>
<feature type="binding site" evidence="4">
    <location>
        <position position="58"/>
    </location>
    <ligand>
        <name>substrate</name>
    </ligand>
</feature>
<dbReference type="InterPro" id="IPR002698">
    <property type="entry name" value="FTHF_cligase"/>
</dbReference>
<reference evidence="7" key="1">
    <citation type="submission" date="2016-11" db="EMBL/GenBank/DDBJ databases">
        <authorList>
            <person name="Varghese N."/>
            <person name="Submissions S."/>
        </authorList>
    </citation>
    <scope>NUCLEOTIDE SEQUENCE</scope>
    <source>
        <strain evidence="7">DSM 4029</strain>
    </source>
</reference>
<evidence type="ECO:0000256" key="3">
    <source>
        <dbReference type="ARBA" id="ARBA00022840"/>
    </source>
</evidence>
<dbReference type="PANTHER" id="PTHR23407:SF1">
    <property type="entry name" value="5-FORMYLTETRAHYDROFOLATE CYCLO-LIGASE"/>
    <property type="match status" value="1"/>
</dbReference>
<accession>A0AAQ1RX09</accession>
<dbReference type="PIRSF" id="PIRSF006806">
    <property type="entry name" value="FTHF_cligase"/>
    <property type="match status" value="1"/>
</dbReference>
<reference evidence="6 9" key="3">
    <citation type="journal article" date="2019" name="Nat. Med.">
        <title>A library of human gut bacterial isolates paired with longitudinal multiomics data enables mechanistic microbiome research.</title>
        <authorList>
            <person name="Poyet M."/>
            <person name="Groussin M."/>
            <person name="Gibbons S.M."/>
            <person name="Avila-Pacheco J."/>
            <person name="Jiang X."/>
            <person name="Kearney S.M."/>
            <person name="Perrotta A.R."/>
            <person name="Berdy B."/>
            <person name="Zhao S."/>
            <person name="Lieberman T.D."/>
            <person name="Swanson P.K."/>
            <person name="Smith M."/>
            <person name="Roesemann S."/>
            <person name="Alexander J.E."/>
            <person name="Rich S.A."/>
            <person name="Livny J."/>
            <person name="Vlamakis H."/>
            <person name="Clish C."/>
            <person name="Bullock K."/>
            <person name="Deik A."/>
            <person name="Scott J."/>
            <person name="Pierce K.A."/>
            <person name="Xavier R.J."/>
            <person name="Alm E.J."/>
        </authorList>
    </citation>
    <scope>NUCLEOTIDE SEQUENCE [LARGE SCALE GENOMIC DNA]</scope>
    <source>
        <strain evidence="6 9">BIOML-A2</strain>
    </source>
</reference>
<keyword evidence="6" id="KW-0436">Ligase</keyword>
<dbReference type="EMBL" id="WWVX01000003">
    <property type="protein sequence ID" value="MZL69292.1"/>
    <property type="molecule type" value="Genomic_DNA"/>
</dbReference>
<evidence type="ECO:0000256" key="4">
    <source>
        <dbReference type="PIRSR" id="PIRSR006806-1"/>
    </source>
</evidence>
<name>A0AAQ1RX09_9FIRM</name>
<keyword evidence="5" id="KW-0460">Magnesium</keyword>
<dbReference type="RefSeq" id="WP_021658629.1">
    <property type="nucleotide sequence ID" value="NZ_FQVY01000005.1"/>
</dbReference>
<dbReference type="PANTHER" id="PTHR23407">
    <property type="entry name" value="ATPASE INHIBITOR/5-FORMYLTETRAHYDROFOLATE CYCLO-LIGASE"/>
    <property type="match status" value="1"/>
</dbReference>
<dbReference type="NCBIfam" id="TIGR02727">
    <property type="entry name" value="MTHFS_bact"/>
    <property type="match status" value="1"/>
</dbReference>
<evidence type="ECO:0000256" key="1">
    <source>
        <dbReference type="ARBA" id="ARBA00010638"/>
    </source>
</evidence>
<dbReference type="GO" id="GO:0005524">
    <property type="term" value="F:ATP binding"/>
    <property type="evidence" value="ECO:0007669"/>
    <property type="project" value="UniProtKB-KW"/>
</dbReference>
<proteinExistence type="inferred from homology"/>
<evidence type="ECO:0000313" key="6">
    <source>
        <dbReference type="EMBL" id="MZL69292.1"/>
    </source>
</evidence>
<evidence type="ECO:0000313" key="7">
    <source>
        <dbReference type="EMBL" id="SHG55267.1"/>
    </source>
</evidence>
<comment type="caution">
    <text evidence="7">The sequence shown here is derived from an EMBL/GenBank/DDBJ whole genome shotgun (WGS) entry which is preliminary data.</text>
</comment>
<reference evidence="8" key="2">
    <citation type="submission" date="2016-11" db="EMBL/GenBank/DDBJ databases">
        <authorList>
            <person name="Jaros S."/>
            <person name="Januszkiewicz K."/>
            <person name="Wedrychowicz H."/>
        </authorList>
    </citation>
    <scope>NUCLEOTIDE SEQUENCE [LARGE SCALE GENOMIC DNA]</scope>
    <source>
        <strain evidence="8">DSM 4029</strain>
    </source>
</reference>
<dbReference type="EC" id="6.3.3.2" evidence="5"/>
<evidence type="ECO:0000313" key="9">
    <source>
        <dbReference type="Proteomes" id="UP000474718"/>
    </source>
</evidence>
<dbReference type="Proteomes" id="UP000474718">
    <property type="component" value="Unassembled WGS sequence"/>
</dbReference>
<comment type="similarity">
    <text evidence="1 5">Belongs to the 5-formyltetrahydrofolate cyclo-ligase family.</text>
</comment>
<dbReference type="Gene3D" id="3.40.50.10420">
    <property type="entry name" value="NagB/RpiA/CoA transferase-like"/>
    <property type="match status" value="1"/>
</dbReference>
<protein>
    <recommendedName>
        <fullName evidence="5">5-formyltetrahydrofolate cyclo-ligase</fullName>
        <ecNumber evidence="5">6.3.3.2</ecNumber>
    </recommendedName>
</protein>
<evidence type="ECO:0000256" key="5">
    <source>
        <dbReference type="RuleBase" id="RU361279"/>
    </source>
</evidence>
<evidence type="ECO:0000313" key="8">
    <source>
        <dbReference type="Proteomes" id="UP000184089"/>
    </source>
</evidence>
<dbReference type="Pfam" id="PF01812">
    <property type="entry name" value="5-FTHF_cyc-lig"/>
    <property type="match status" value="1"/>
</dbReference>
<keyword evidence="9" id="KW-1185">Reference proteome</keyword>
<dbReference type="SUPFAM" id="SSF100950">
    <property type="entry name" value="NagB/RpiA/CoA transferase-like"/>
    <property type="match status" value="1"/>
</dbReference>
<evidence type="ECO:0000256" key="2">
    <source>
        <dbReference type="ARBA" id="ARBA00022741"/>
    </source>
</evidence>